<dbReference type="RefSeq" id="XP_075098017.1">
    <property type="nucleotide sequence ID" value="XM_075241916.1"/>
</dbReference>
<evidence type="ECO:0000313" key="1">
    <source>
        <dbReference type="Proteomes" id="UP000790787"/>
    </source>
</evidence>
<reference evidence="2" key="2">
    <citation type="submission" date="2025-08" db="UniProtKB">
        <authorList>
            <consortium name="RefSeq"/>
        </authorList>
    </citation>
    <scope>IDENTIFICATION</scope>
    <source>
        <tissue evidence="2">Leaf</tissue>
    </source>
</reference>
<name>A0AC58TLC0_TOBAC</name>
<organism evidence="1 2">
    <name type="scientific">Nicotiana tabacum</name>
    <name type="common">Common tobacco</name>
    <dbReference type="NCBI Taxonomy" id="4097"/>
    <lineage>
        <taxon>Eukaryota</taxon>
        <taxon>Viridiplantae</taxon>
        <taxon>Streptophyta</taxon>
        <taxon>Embryophyta</taxon>
        <taxon>Tracheophyta</taxon>
        <taxon>Spermatophyta</taxon>
        <taxon>Magnoliopsida</taxon>
        <taxon>eudicotyledons</taxon>
        <taxon>Gunneridae</taxon>
        <taxon>Pentapetalae</taxon>
        <taxon>asterids</taxon>
        <taxon>lamiids</taxon>
        <taxon>Solanales</taxon>
        <taxon>Solanaceae</taxon>
        <taxon>Nicotianoideae</taxon>
        <taxon>Nicotianeae</taxon>
        <taxon>Nicotiana</taxon>
    </lineage>
</organism>
<reference evidence="1" key="1">
    <citation type="journal article" date="2014" name="Nat. Commun.">
        <title>The tobacco genome sequence and its comparison with those of tomato and potato.</title>
        <authorList>
            <person name="Sierro N."/>
            <person name="Battey J.N."/>
            <person name="Ouadi S."/>
            <person name="Bakaher N."/>
            <person name="Bovet L."/>
            <person name="Willig A."/>
            <person name="Goepfert S."/>
            <person name="Peitsch M.C."/>
            <person name="Ivanov N.V."/>
        </authorList>
    </citation>
    <scope>NUCLEOTIDE SEQUENCE [LARGE SCALE GENOMIC DNA]</scope>
</reference>
<evidence type="ECO:0000313" key="2">
    <source>
        <dbReference type="RefSeq" id="XP_075098017.1"/>
    </source>
</evidence>
<proteinExistence type="predicted"/>
<dbReference type="Proteomes" id="UP000790787">
    <property type="component" value="Chromosome 21"/>
</dbReference>
<gene>
    <name evidence="2" type="primary">LOC142175333</name>
</gene>
<accession>A0AC58TLC0</accession>
<keyword evidence="1" id="KW-1185">Reference proteome</keyword>
<sequence length="208" mass="23770">MWILQSKLKKLSNRLSNWSRQEIGDINDQVSKWEDKIQLVEDIDIDINSGNSRADANKAHAEYIKWLSMHESLLKQKTQTKWFQDGDSNTRKENIAKAAVKHFKSLFNLPKPTINPDILNCIPNCISDEDNIMLSAIPNEEKINEAIFIYSADSTAGPNGFNGTFFHHCWDIIKQDVIAFVRDFFNECLGPLSHRFSGDMVSQNLGLI</sequence>
<protein>
    <submittedName>
        <fullName evidence="2">Uncharacterized protein LOC142175333</fullName>
    </submittedName>
</protein>